<feature type="transmembrane region" description="Helical" evidence="1">
    <location>
        <begin position="731"/>
        <end position="749"/>
    </location>
</feature>
<organism evidence="2 3">
    <name type="scientific">Gigaspora margarita</name>
    <dbReference type="NCBI Taxonomy" id="4874"/>
    <lineage>
        <taxon>Eukaryota</taxon>
        <taxon>Fungi</taxon>
        <taxon>Fungi incertae sedis</taxon>
        <taxon>Mucoromycota</taxon>
        <taxon>Glomeromycotina</taxon>
        <taxon>Glomeromycetes</taxon>
        <taxon>Diversisporales</taxon>
        <taxon>Gigasporaceae</taxon>
        <taxon>Gigaspora</taxon>
    </lineage>
</organism>
<keyword evidence="1" id="KW-0812">Transmembrane</keyword>
<keyword evidence="1" id="KW-1133">Transmembrane helix</keyword>
<evidence type="ECO:0000313" key="3">
    <source>
        <dbReference type="Proteomes" id="UP000439903"/>
    </source>
</evidence>
<dbReference type="Proteomes" id="UP000439903">
    <property type="component" value="Unassembled WGS sequence"/>
</dbReference>
<dbReference type="OrthoDB" id="2445954at2759"/>
<evidence type="ECO:0000313" key="2">
    <source>
        <dbReference type="EMBL" id="KAF0467605.1"/>
    </source>
</evidence>
<protein>
    <submittedName>
        <fullName evidence="2">Uncharacterized protein</fullName>
    </submittedName>
</protein>
<reference evidence="2 3" key="1">
    <citation type="journal article" date="2019" name="Environ. Microbiol.">
        <title>At the nexus of three kingdoms: the genome of the mycorrhizal fungus Gigaspora margarita provides insights into plant, endobacterial and fungal interactions.</title>
        <authorList>
            <person name="Venice F."/>
            <person name="Ghignone S."/>
            <person name="Salvioli di Fossalunga A."/>
            <person name="Amselem J."/>
            <person name="Novero M."/>
            <person name="Xianan X."/>
            <person name="Sedzielewska Toro K."/>
            <person name="Morin E."/>
            <person name="Lipzen A."/>
            <person name="Grigoriev I.V."/>
            <person name="Henrissat B."/>
            <person name="Martin F.M."/>
            <person name="Bonfante P."/>
        </authorList>
    </citation>
    <scope>NUCLEOTIDE SEQUENCE [LARGE SCALE GENOMIC DNA]</scope>
    <source>
        <strain evidence="2 3">BEG34</strain>
    </source>
</reference>
<proteinExistence type="predicted"/>
<dbReference type="EMBL" id="WTPW01000951">
    <property type="protein sequence ID" value="KAF0467605.1"/>
    <property type="molecule type" value="Genomic_DNA"/>
</dbReference>
<accession>A0A8H3XJA6</accession>
<dbReference type="AlphaFoldDB" id="A0A8H3XJA6"/>
<name>A0A8H3XJA6_GIGMA</name>
<keyword evidence="1" id="KW-0472">Membrane</keyword>
<feature type="transmembrane region" description="Helical" evidence="1">
    <location>
        <begin position="823"/>
        <end position="843"/>
    </location>
</feature>
<feature type="transmembrane region" description="Helical" evidence="1">
    <location>
        <begin position="695"/>
        <end position="719"/>
    </location>
</feature>
<sequence length="860" mass="96983">METPQQKETTTPNYTYINYTESTVGTSFPLNPLQVITVHTYDDESILVSIAREIYSTQTNKAISGQEYNCTGQSLEQILRLRIIQLDGTIKEINPHLDLDPVNFCILNDSYGNPVNPISIYPLYKPFILINYVNASNLTDLKTYEEWGSVIDESGNILSDISYGPSYTYNSNGNLNWKPLSITQLNVNKKQGFFRLHIVNQNWTECQQYLVDSSGKLLKLTSHNISLIDPNAINTNVSFMITTIPLVTGDYAILSVNSLSATSLSKPGGYNNSQTLQTTYMKIQFLTSESVTSIGLLSNLPPNISSLGVTSPSIGMQAMVFGGYIFYAMAKNQEYYIWTYDESNNNTGQLGPYPANKYAANPIFNNVNQNNLNAANCIMKNNNFILALATNLNQWSLIVIPLPRFIEDYRYGNLQVVKIDPSPSNMTGVDNSNVDSNTKTLSIIFKHPVILSTGFITIYKSSDNTIRQKVQATMNDYVQIINNNHTIVSVTIIGSTFNQHDEIYYVQMDANFVRDEKLYEPLTGIDKGIVRYKSKIIPPPLGETVICLARLTVDATKKFKPLHETNKTEYFKALLQDISEKLPIRPELLTIDGNYQYISKNSIENLQFPIRVNTDLGSNLRVVSDLNIMIKNKRITTFSNGLANDLDDTYGFQPQPNIFDNYKKEIIFFIVAAMNFLLYVFTQSSKSKSNLKQKINLVTAGLFVVFQSSFSGIFAFSSASSYPEFSSPSRIIWVIPIAINIILLSYIMHKGGFNQLTFMKSIIILLILCDCEILLLINQKTIDEIFGEKFEKFKIIARRKAFVDILIKNIPQLIILALSYKFVILYSIIPLFTLCTTIFMIVLTTPQSLPSLLNIDIVCF</sequence>
<gene>
    <name evidence="2" type="ORF">F8M41_025972</name>
</gene>
<feature type="transmembrane region" description="Helical" evidence="1">
    <location>
        <begin position="666"/>
        <end position="683"/>
    </location>
</feature>
<evidence type="ECO:0000256" key="1">
    <source>
        <dbReference type="SAM" id="Phobius"/>
    </source>
</evidence>
<keyword evidence="3" id="KW-1185">Reference proteome</keyword>
<comment type="caution">
    <text evidence="2">The sequence shown here is derived from an EMBL/GenBank/DDBJ whole genome shotgun (WGS) entry which is preliminary data.</text>
</comment>